<keyword evidence="1" id="KW-0812">Transmembrane</keyword>
<dbReference type="STRING" id="429701.A0A2G9HIP4"/>
<dbReference type="EMBL" id="NKXS01001718">
    <property type="protein sequence ID" value="PIN17160.1"/>
    <property type="molecule type" value="Genomic_DNA"/>
</dbReference>
<keyword evidence="3" id="KW-1185">Reference proteome</keyword>
<evidence type="ECO:0000256" key="1">
    <source>
        <dbReference type="SAM" id="Phobius"/>
    </source>
</evidence>
<dbReference type="InterPro" id="IPR012870">
    <property type="entry name" value="DUF1666"/>
</dbReference>
<accession>A0A2G9HIP4</accession>
<comment type="caution">
    <text evidence="2">The sequence shown here is derived from an EMBL/GenBank/DDBJ whole genome shotgun (WGS) entry which is preliminary data.</text>
</comment>
<dbReference type="Proteomes" id="UP000231279">
    <property type="component" value="Unassembled WGS sequence"/>
</dbReference>
<dbReference type="AlphaFoldDB" id="A0A2G9HIP4"/>
<keyword evidence="1" id="KW-0472">Membrane</keyword>
<name>A0A2G9HIP4_9LAMI</name>
<proteinExistence type="predicted"/>
<gene>
    <name evidence="2" type="ORF">CDL12_10182</name>
</gene>
<organism evidence="2 3">
    <name type="scientific">Handroanthus impetiginosus</name>
    <dbReference type="NCBI Taxonomy" id="429701"/>
    <lineage>
        <taxon>Eukaryota</taxon>
        <taxon>Viridiplantae</taxon>
        <taxon>Streptophyta</taxon>
        <taxon>Embryophyta</taxon>
        <taxon>Tracheophyta</taxon>
        <taxon>Spermatophyta</taxon>
        <taxon>Magnoliopsida</taxon>
        <taxon>eudicotyledons</taxon>
        <taxon>Gunneridae</taxon>
        <taxon>Pentapetalae</taxon>
        <taxon>asterids</taxon>
        <taxon>lamiids</taxon>
        <taxon>Lamiales</taxon>
        <taxon>Bignoniaceae</taxon>
        <taxon>Crescentiina</taxon>
        <taxon>Tabebuia alliance</taxon>
        <taxon>Handroanthus</taxon>
    </lineage>
</organism>
<evidence type="ECO:0000313" key="3">
    <source>
        <dbReference type="Proteomes" id="UP000231279"/>
    </source>
</evidence>
<keyword evidence="1" id="KW-1133">Transmembrane helix</keyword>
<evidence type="ECO:0008006" key="4">
    <source>
        <dbReference type="Google" id="ProtNLM"/>
    </source>
</evidence>
<protein>
    <recommendedName>
        <fullName evidence="4">Ribosomal protein L34Ae</fullName>
    </recommendedName>
</protein>
<dbReference type="PANTHER" id="PTHR46741">
    <property type="entry name" value="OS09G0413600 PROTEIN"/>
    <property type="match status" value="1"/>
</dbReference>
<feature type="transmembrane region" description="Helical" evidence="1">
    <location>
        <begin position="27"/>
        <end position="49"/>
    </location>
</feature>
<dbReference type="OrthoDB" id="772197at2759"/>
<dbReference type="Pfam" id="PF07891">
    <property type="entry name" value="DUF1666"/>
    <property type="match status" value="1"/>
</dbReference>
<sequence>MKCYKPKSHYFSHVDTRFLLEFLPTTMFRLAGIFLVSVYTSMLKIFMFISKYLCGSKNEKNGSNISAKHSQKDNEVVSEMSNAVELQRHKDSCENIAKTEDSVFLQSRWISNTSNSEFVSEKSVSGHIEEPRNVKIMVQEIFLGSEENLVNRNLDREIHPRDSLDKNLEISVEGIEFSNEVDSWKSANLEANDQTKHEDIKEDGNIDQTCVAIQDSMLENLNVVYIQLEAFSVNPTDISKKETITDSWNSASDEENESDVLWEHHNLVQQLKMELKNCRIRVLPTISEEFETSKMLEDLKPLKIDQKFEYKDVMKEIQKFYKIYAEKMHKLDVLNYQTLNAISFLQMKDSKVLSRCKKISASPHLYLSKIWPSKARKIYADTMEKPITDMHRVLELVYLGQLCLSWEILFWLYVKAQEIMEYDSKQHRLYNRAAEEFQKFHVLLQRFMEDEQFQGPRILNYVKNRCMVRVLLEVPMIKGKISELETKRRKSERKIDKLLS</sequence>
<dbReference type="PANTHER" id="PTHR46741:SF4">
    <property type="entry name" value="FINGER FYVE DOMAIN PROTEIN, PUTATIVE (DUF1666)-RELATED"/>
    <property type="match status" value="1"/>
</dbReference>
<evidence type="ECO:0000313" key="2">
    <source>
        <dbReference type="EMBL" id="PIN17160.1"/>
    </source>
</evidence>
<reference evidence="3" key="1">
    <citation type="journal article" date="2018" name="Gigascience">
        <title>Genome assembly of the Pink Ipe (Handroanthus impetiginosus, Bignoniaceae), a highly valued, ecologically keystone Neotropical timber forest tree.</title>
        <authorList>
            <person name="Silva-Junior O.B."/>
            <person name="Grattapaglia D."/>
            <person name="Novaes E."/>
            <person name="Collevatti R.G."/>
        </authorList>
    </citation>
    <scope>NUCLEOTIDE SEQUENCE [LARGE SCALE GENOMIC DNA]</scope>
    <source>
        <strain evidence="3">cv. UFG-1</strain>
    </source>
</reference>